<protein>
    <submittedName>
        <fullName evidence="4">ATPase_AAA_core domain-containing protein</fullName>
    </submittedName>
</protein>
<dbReference type="GO" id="GO:0005634">
    <property type="term" value="C:nucleus"/>
    <property type="evidence" value="ECO:0007669"/>
    <property type="project" value="TreeGrafter"/>
</dbReference>
<evidence type="ECO:0000256" key="1">
    <source>
        <dbReference type="ARBA" id="ARBA00022741"/>
    </source>
</evidence>
<accession>A0A0M3JL10</accession>
<dbReference type="InterPro" id="IPR003959">
    <property type="entry name" value="ATPase_AAA_core"/>
</dbReference>
<name>A0A0M3JL10_ANISI</name>
<evidence type="ECO:0000313" key="4">
    <source>
        <dbReference type="WBParaSite" id="ASIM_0000833701-mRNA-1"/>
    </source>
</evidence>
<reference evidence="4" key="1">
    <citation type="submission" date="2017-02" db="UniProtKB">
        <authorList>
            <consortium name="WormBaseParasite"/>
        </authorList>
    </citation>
    <scope>IDENTIFICATION</scope>
</reference>
<sequence>LLAMDSSPQGILLCGPPGCGKTLLAKAIANETGMNFISVKGPELLSMVCALISCRFYYHFTT</sequence>
<dbReference type="GO" id="GO:0003723">
    <property type="term" value="F:RNA binding"/>
    <property type="evidence" value="ECO:0007669"/>
    <property type="project" value="TreeGrafter"/>
</dbReference>
<dbReference type="GO" id="GO:0005524">
    <property type="term" value="F:ATP binding"/>
    <property type="evidence" value="ECO:0007669"/>
    <property type="project" value="UniProtKB-KW"/>
</dbReference>
<dbReference type="InterPro" id="IPR050168">
    <property type="entry name" value="AAA_ATPase_domain"/>
</dbReference>
<dbReference type="Gene3D" id="3.40.50.300">
    <property type="entry name" value="P-loop containing nucleotide triphosphate hydrolases"/>
    <property type="match status" value="1"/>
</dbReference>
<dbReference type="SUPFAM" id="SSF52540">
    <property type="entry name" value="P-loop containing nucleoside triphosphate hydrolases"/>
    <property type="match status" value="1"/>
</dbReference>
<evidence type="ECO:0000256" key="2">
    <source>
        <dbReference type="ARBA" id="ARBA00022840"/>
    </source>
</evidence>
<dbReference type="Pfam" id="PF00004">
    <property type="entry name" value="AAA"/>
    <property type="match status" value="1"/>
</dbReference>
<dbReference type="GO" id="GO:1990275">
    <property type="term" value="F:preribosome binding"/>
    <property type="evidence" value="ECO:0007669"/>
    <property type="project" value="TreeGrafter"/>
</dbReference>
<dbReference type="PANTHER" id="PTHR23077">
    <property type="entry name" value="AAA-FAMILY ATPASE"/>
    <property type="match status" value="1"/>
</dbReference>
<dbReference type="GO" id="GO:0042254">
    <property type="term" value="P:ribosome biogenesis"/>
    <property type="evidence" value="ECO:0007669"/>
    <property type="project" value="TreeGrafter"/>
</dbReference>
<feature type="domain" description="ATPase AAA-type core" evidence="3">
    <location>
        <begin position="11"/>
        <end position="47"/>
    </location>
</feature>
<dbReference type="GO" id="GO:0016887">
    <property type="term" value="F:ATP hydrolysis activity"/>
    <property type="evidence" value="ECO:0007669"/>
    <property type="project" value="InterPro"/>
</dbReference>
<dbReference type="AlphaFoldDB" id="A0A0M3JL10"/>
<evidence type="ECO:0000259" key="3">
    <source>
        <dbReference type="Pfam" id="PF00004"/>
    </source>
</evidence>
<dbReference type="PANTHER" id="PTHR23077:SF171">
    <property type="entry name" value="NUCLEAR VALOSIN-CONTAINING PROTEIN-LIKE"/>
    <property type="match status" value="1"/>
</dbReference>
<proteinExistence type="predicted"/>
<organism evidence="4">
    <name type="scientific">Anisakis simplex</name>
    <name type="common">Herring worm</name>
    <dbReference type="NCBI Taxonomy" id="6269"/>
    <lineage>
        <taxon>Eukaryota</taxon>
        <taxon>Metazoa</taxon>
        <taxon>Ecdysozoa</taxon>
        <taxon>Nematoda</taxon>
        <taxon>Chromadorea</taxon>
        <taxon>Rhabditida</taxon>
        <taxon>Spirurina</taxon>
        <taxon>Ascaridomorpha</taxon>
        <taxon>Ascaridoidea</taxon>
        <taxon>Anisakidae</taxon>
        <taxon>Anisakis</taxon>
        <taxon>Anisakis simplex complex</taxon>
    </lineage>
</organism>
<keyword evidence="1" id="KW-0547">Nucleotide-binding</keyword>
<dbReference type="InterPro" id="IPR027417">
    <property type="entry name" value="P-loop_NTPase"/>
</dbReference>
<dbReference type="WBParaSite" id="ASIM_0000833701-mRNA-1">
    <property type="protein sequence ID" value="ASIM_0000833701-mRNA-1"/>
    <property type="gene ID" value="ASIM_0000833701"/>
</dbReference>
<keyword evidence="2" id="KW-0067">ATP-binding</keyword>